<evidence type="ECO:0000313" key="2">
    <source>
        <dbReference type="Proteomes" id="UP000076400"/>
    </source>
</evidence>
<name>A0A154W378_9PROT</name>
<dbReference type="Proteomes" id="UP000076400">
    <property type="component" value="Unassembled WGS sequence"/>
</dbReference>
<dbReference type="RefSeq" id="WP_067556244.1">
    <property type="nucleotide sequence ID" value="NZ_LPXN01000109.1"/>
</dbReference>
<accession>A0A154W378</accession>
<protein>
    <recommendedName>
        <fullName evidence="3">PAS domain-containing protein</fullName>
    </recommendedName>
</protein>
<comment type="caution">
    <text evidence="1">The sequence shown here is derived from an EMBL/GenBank/DDBJ whole genome shotgun (WGS) entry which is preliminary data.</text>
</comment>
<dbReference type="STRING" id="580166.AUP43_09125"/>
<proteinExistence type="predicted"/>
<sequence length="149" mass="16985">MNVGHAKLRTLYDFWLKKSVTSVLPARSNFLPEEFWPWIGHIAIVDIERPSLRLKFGLFGAAFVYVNNVDMTGRYVDEAMPTTIRDVILDDYHLCLETTAPLYIHRQSVNREWTSIHRLLLPCAEDGRTVDKIITGLYTEGGAAQFSGL</sequence>
<dbReference type="EMBL" id="LPXN01000109">
    <property type="protein sequence ID" value="KZD07946.1"/>
    <property type="molecule type" value="Genomic_DNA"/>
</dbReference>
<evidence type="ECO:0000313" key="1">
    <source>
        <dbReference type="EMBL" id="KZD07946.1"/>
    </source>
</evidence>
<gene>
    <name evidence="1" type="ORF">AUP43_09125</name>
</gene>
<dbReference type="OrthoDB" id="7353449at2"/>
<reference evidence="1 2" key="1">
    <citation type="submission" date="2015-12" db="EMBL/GenBank/DDBJ databases">
        <title>Genome sequence of Oceanibaculum pacificum MCCC 1A02656.</title>
        <authorList>
            <person name="Lu L."/>
            <person name="Lai Q."/>
            <person name="Shao Z."/>
            <person name="Qian P."/>
        </authorList>
    </citation>
    <scope>NUCLEOTIDE SEQUENCE [LARGE SCALE GENOMIC DNA]</scope>
    <source>
        <strain evidence="1 2">MCCC 1A02656</strain>
    </source>
</reference>
<dbReference type="AlphaFoldDB" id="A0A154W378"/>
<evidence type="ECO:0008006" key="3">
    <source>
        <dbReference type="Google" id="ProtNLM"/>
    </source>
</evidence>
<organism evidence="1 2">
    <name type="scientific">Oceanibaculum pacificum</name>
    <dbReference type="NCBI Taxonomy" id="580166"/>
    <lineage>
        <taxon>Bacteria</taxon>
        <taxon>Pseudomonadati</taxon>
        <taxon>Pseudomonadota</taxon>
        <taxon>Alphaproteobacteria</taxon>
        <taxon>Rhodospirillales</taxon>
        <taxon>Oceanibaculaceae</taxon>
        <taxon>Oceanibaculum</taxon>
    </lineage>
</organism>
<keyword evidence="2" id="KW-1185">Reference proteome</keyword>